<evidence type="ECO:0000313" key="8">
    <source>
        <dbReference type="EMBL" id="MEN2789721.1"/>
    </source>
</evidence>
<dbReference type="SMART" id="SM00702">
    <property type="entry name" value="P4Hc"/>
    <property type="match status" value="1"/>
</dbReference>
<keyword evidence="5" id="KW-0560">Oxidoreductase</keyword>
<dbReference type="Pfam" id="PF13640">
    <property type="entry name" value="2OG-FeII_Oxy_3"/>
    <property type="match status" value="1"/>
</dbReference>
<keyword evidence="6" id="KW-0408">Iron</keyword>
<keyword evidence="2" id="KW-0479">Metal-binding</keyword>
<dbReference type="InterPro" id="IPR006620">
    <property type="entry name" value="Pro_4_hyd_alph"/>
</dbReference>
<dbReference type="Proteomes" id="UP001419910">
    <property type="component" value="Unassembled WGS sequence"/>
</dbReference>
<name>A0ABU9Y1N5_9SPHN</name>
<evidence type="ECO:0000256" key="2">
    <source>
        <dbReference type="ARBA" id="ARBA00022723"/>
    </source>
</evidence>
<evidence type="ECO:0000256" key="1">
    <source>
        <dbReference type="ARBA" id="ARBA00001961"/>
    </source>
</evidence>
<keyword evidence="3" id="KW-0847">Vitamin C</keyword>
<dbReference type="Gene3D" id="2.60.120.620">
    <property type="entry name" value="q2cbj1_9rhob like domain"/>
    <property type="match status" value="1"/>
</dbReference>
<feature type="domain" description="Fe2OG dioxygenase" evidence="7">
    <location>
        <begin position="78"/>
        <end position="199"/>
    </location>
</feature>
<evidence type="ECO:0000313" key="9">
    <source>
        <dbReference type="Proteomes" id="UP001419910"/>
    </source>
</evidence>
<evidence type="ECO:0000256" key="6">
    <source>
        <dbReference type="ARBA" id="ARBA00023004"/>
    </source>
</evidence>
<evidence type="ECO:0000259" key="7">
    <source>
        <dbReference type="PROSITE" id="PS51471"/>
    </source>
</evidence>
<dbReference type="InterPro" id="IPR044862">
    <property type="entry name" value="Pro_4_hyd_alph_FE2OG_OXY"/>
</dbReference>
<sequence length="232" mass="25518">MTVSRGLMPPWLVRHDLLSPDECRDLLDWALDNEAHFKPAALDKGLVDPAIRRSLSLRDLGPFSRLFEGHVRAMVPELIDQLRVTSFVAGEIELELVAHNDGAHFALHGDLYTGQGSARGDRLLSAVYYFHRAPKAFSGGCLRLHRIGAVPGDMGVDIAPDQNSLVAFPSWAPHEVLTVRCPSGAFGDSRFAVNCWVYRANLRQPSADGDQPPVAHIGDELDHVAATDRRID</sequence>
<gene>
    <name evidence="8" type="ORF">ABC974_08800</name>
</gene>
<evidence type="ECO:0000256" key="5">
    <source>
        <dbReference type="ARBA" id="ARBA00023002"/>
    </source>
</evidence>
<comment type="cofactor">
    <cofactor evidence="1">
        <name>L-ascorbate</name>
        <dbReference type="ChEBI" id="CHEBI:38290"/>
    </cofactor>
</comment>
<proteinExistence type="predicted"/>
<evidence type="ECO:0000256" key="3">
    <source>
        <dbReference type="ARBA" id="ARBA00022896"/>
    </source>
</evidence>
<dbReference type="InterPro" id="IPR005123">
    <property type="entry name" value="Oxoglu/Fe-dep_dioxygenase_dom"/>
</dbReference>
<dbReference type="RefSeq" id="WP_343889500.1">
    <property type="nucleotide sequence ID" value="NZ_BAAAEH010000022.1"/>
</dbReference>
<keyword evidence="9" id="KW-1185">Reference proteome</keyword>
<dbReference type="EMBL" id="JBDIME010000005">
    <property type="protein sequence ID" value="MEN2789721.1"/>
    <property type="molecule type" value="Genomic_DNA"/>
</dbReference>
<dbReference type="PROSITE" id="PS51471">
    <property type="entry name" value="FE2OG_OXY"/>
    <property type="match status" value="1"/>
</dbReference>
<reference evidence="8 9" key="1">
    <citation type="submission" date="2024-05" db="EMBL/GenBank/DDBJ databases">
        <authorList>
            <person name="Liu Q."/>
            <person name="Xin Y.-H."/>
        </authorList>
    </citation>
    <scope>NUCLEOTIDE SEQUENCE [LARGE SCALE GENOMIC DNA]</scope>
    <source>
        <strain evidence="8 9">CGMCC 1.10181</strain>
    </source>
</reference>
<keyword evidence="4" id="KW-0223">Dioxygenase</keyword>
<evidence type="ECO:0000256" key="4">
    <source>
        <dbReference type="ARBA" id="ARBA00022964"/>
    </source>
</evidence>
<accession>A0ABU9Y1N5</accession>
<organism evidence="8 9">
    <name type="scientific">Sphingomonas oligophenolica</name>
    <dbReference type="NCBI Taxonomy" id="301154"/>
    <lineage>
        <taxon>Bacteria</taxon>
        <taxon>Pseudomonadati</taxon>
        <taxon>Pseudomonadota</taxon>
        <taxon>Alphaproteobacteria</taxon>
        <taxon>Sphingomonadales</taxon>
        <taxon>Sphingomonadaceae</taxon>
        <taxon>Sphingomonas</taxon>
    </lineage>
</organism>
<comment type="caution">
    <text evidence="8">The sequence shown here is derived from an EMBL/GenBank/DDBJ whole genome shotgun (WGS) entry which is preliminary data.</text>
</comment>
<protein>
    <submittedName>
        <fullName evidence="8">2OG-Fe(II) oxygenase</fullName>
    </submittedName>
</protein>